<feature type="chain" id="PRO_5018229237" description="Peptidase inhibitor family I36" evidence="1">
    <location>
        <begin position="29"/>
        <end position="133"/>
    </location>
</feature>
<accession>A0A3P1WTQ0</accession>
<sequence length="133" mass="15110">MKNRWKALLGAAVLAAASLMPTTQTANAAHYDAVCNHGEACFYYNSKAHGLGSMADFYVPIPSFRTMDYRFVTEGNGRGYKVWNNAAHVENRWKRDGRVYENSYYQGGFDTVGKYSSRDLFLTKNDNASWKWV</sequence>
<dbReference type="AlphaFoldDB" id="A0A3P1WTQ0"/>
<feature type="signal peptide" evidence="1">
    <location>
        <begin position="1"/>
        <end position="28"/>
    </location>
</feature>
<organism evidence="2 3">
    <name type="scientific">Arachnia propionica</name>
    <dbReference type="NCBI Taxonomy" id="1750"/>
    <lineage>
        <taxon>Bacteria</taxon>
        <taxon>Bacillati</taxon>
        <taxon>Actinomycetota</taxon>
        <taxon>Actinomycetes</taxon>
        <taxon>Propionibacteriales</taxon>
        <taxon>Propionibacteriaceae</taxon>
        <taxon>Arachnia</taxon>
    </lineage>
</organism>
<name>A0A3P1WTQ0_9ACTN</name>
<protein>
    <recommendedName>
        <fullName evidence="4">Peptidase inhibitor family I36</fullName>
    </recommendedName>
</protein>
<evidence type="ECO:0000313" key="2">
    <source>
        <dbReference type="EMBL" id="RRD49969.1"/>
    </source>
</evidence>
<dbReference type="RefSeq" id="WP_125227606.1">
    <property type="nucleotide sequence ID" value="NZ_RQYT01000010.1"/>
</dbReference>
<comment type="caution">
    <text evidence="2">The sequence shown here is derived from an EMBL/GenBank/DDBJ whole genome shotgun (WGS) entry which is preliminary data.</text>
</comment>
<dbReference type="Proteomes" id="UP000280935">
    <property type="component" value="Unassembled WGS sequence"/>
</dbReference>
<reference evidence="2 3" key="1">
    <citation type="submission" date="2018-11" db="EMBL/GenBank/DDBJ databases">
        <title>Genomes From Bacteria Associated with the Canine Oral Cavity: a Test Case for Automated Genome-Based Taxonomic Assignment.</title>
        <authorList>
            <person name="Coil D.A."/>
            <person name="Jospin G."/>
            <person name="Darling A.E."/>
            <person name="Wallis C."/>
            <person name="Davis I.J."/>
            <person name="Harris S."/>
            <person name="Eisen J.A."/>
            <person name="Holcombe L.J."/>
            <person name="O'Flynn C."/>
        </authorList>
    </citation>
    <scope>NUCLEOTIDE SEQUENCE [LARGE SCALE GENOMIC DNA]</scope>
    <source>
        <strain evidence="2 3">OH2822_COT-296</strain>
    </source>
</reference>
<evidence type="ECO:0000256" key="1">
    <source>
        <dbReference type="SAM" id="SignalP"/>
    </source>
</evidence>
<evidence type="ECO:0008006" key="4">
    <source>
        <dbReference type="Google" id="ProtNLM"/>
    </source>
</evidence>
<dbReference type="EMBL" id="RQYT01000010">
    <property type="protein sequence ID" value="RRD49969.1"/>
    <property type="molecule type" value="Genomic_DNA"/>
</dbReference>
<evidence type="ECO:0000313" key="3">
    <source>
        <dbReference type="Proteomes" id="UP000280935"/>
    </source>
</evidence>
<keyword evidence="1" id="KW-0732">Signal</keyword>
<dbReference type="OrthoDB" id="2677885at2"/>
<gene>
    <name evidence="2" type="ORF">EII35_06275</name>
</gene>
<proteinExistence type="predicted"/>